<comment type="cofactor">
    <cofactor evidence="1">
        <name>Cu(2+)</name>
        <dbReference type="ChEBI" id="CHEBI:29036"/>
    </cofactor>
</comment>
<dbReference type="EMBL" id="CP015054">
    <property type="protein sequence ID" value="QGN13575.1"/>
    <property type="molecule type" value="Genomic_DNA"/>
</dbReference>
<dbReference type="PANTHER" id="PTHR21622:SF0">
    <property type="entry name" value="COILED-COIL-HELIX-COILED-COIL-HELIX DOMAIN CONTAINING 4"/>
    <property type="match status" value="1"/>
</dbReference>
<keyword evidence="4" id="KW-0813">Transport</keyword>
<evidence type="ECO:0000256" key="9">
    <source>
        <dbReference type="ARBA" id="ARBA00023157"/>
    </source>
</evidence>
<feature type="region of interest" description="Disordered" evidence="12">
    <location>
        <begin position="112"/>
        <end position="256"/>
    </location>
</feature>
<feature type="region of interest" description="Disordered" evidence="12">
    <location>
        <begin position="72"/>
        <end position="98"/>
    </location>
</feature>
<feature type="region of interest" description="Disordered" evidence="12">
    <location>
        <begin position="364"/>
        <end position="387"/>
    </location>
</feature>
<evidence type="ECO:0000256" key="5">
    <source>
        <dbReference type="ARBA" id="ARBA00022927"/>
    </source>
</evidence>
<evidence type="ECO:0000259" key="13">
    <source>
        <dbReference type="SMART" id="SM01227"/>
    </source>
</evidence>
<keyword evidence="15" id="KW-1185">Reference proteome</keyword>
<evidence type="ECO:0000313" key="15">
    <source>
        <dbReference type="Proteomes" id="UP000422736"/>
    </source>
</evidence>
<feature type="region of interest" description="Disordered" evidence="12">
    <location>
        <begin position="321"/>
        <end position="344"/>
    </location>
</feature>
<feature type="compositionally biased region" description="Basic and acidic residues" evidence="12">
    <location>
        <begin position="168"/>
        <end position="184"/>
    </location>
</feature>
<feature type="compositionally biased region" description="Basic and acidic residues" evidence="12">
    <location>
        <begin position="364"/>
        <end position="373"/>
    </location>
</feature>
<evidence type="ECO:0000256" key="1">
    <source>
        <dbReference type="ARBA" id="ARBA00001973"/>
    </source>
</evidence>
<evidence type="ECO:0000256" key="11">
    <source>
        <dbReference type="ARBA" id="ARBA00033150"/>
    </source>
</evidence>
<evidence type="ECO:0000256" key="12">
    <source>
        <dbReference type="SAM" id="MobiDB-lite"/>
    </source>
</evidence>
<proteinExistence type="predicted"/>
<reference evidence="14 15" key="1">
    <citation type="submission" date="2016-03" db="EMBL/GenBank/DDBJ databases">
        <title>How can Kluyveromyces marxianus grow so fast - potential evolutionary course in Saccharomyces Complex revealed by comparative genomics.</title>
        <authorList>
            <person name="Mo W."/>
            <person name="Lu W."/>
            <person name="Yang X."/>
            <person name="Qi J."/>
            <person name="Lv H."/>
        </authorList>
    </citation>
    <scope>NUCLEOTIDE SEQUENCE [LARGE SCALE GENOMIC DNA]</scope>
    <source>
        <strain evidence="14 15">FIM1</strain>
    </source>
</reference>
<dbReference type="PANTHER" id="PTHR21622">
    <property type="entry name" value="COILED-COIL-HELIX-COILED-COIL-HELIX DOMAIN CONTAINING 4"/>
    <property type="match status" value="1"/>
</dbReference>
<comment type="subcellular location">
    <subcellularLocation>
        <location evidence="2">Mitochondrion inner membrane</location>
        <topology evidence="2">Single-pass type II membrane protein</topology>
        <orientation evidence="2">Intermembrane side</orientation>
    </subcellularLocation>
</comment>
<keyword evidence="5" id="KW-0653">Protein transport</keyword>
<evidence type="ECO:0000256" key="3">
    <source>
        <dbReference type="ARBA" id="ARBA00013714"/>
    </source>
</evidence>
<evidence type="ECO:0000256" key="10">
    <source>
        <dbReference type="ARBA" id="ARBA00023284"/>
    </source>
</evidence>
<sequence length="387" mass="40994">MFRVSAQVGRRLVVRSVRQARVYSSASHGGSGASMSKSALLLAGFSTLGALYVANGCPTLIKSKPASVAAPVSEPVKDKSDAPHSAQDEGAEPVTAPGNETVFSEEKFGELKAAQEAQEAHETQEDAQGAQGAQENTEAGESTTQASGVDESSESSETSAPSLSVDNEITKKNVVLHHEADQKELVQVTGPDGVKMVTKDSEPASETEEKSFAPASPSENENEAKPEQSATAEAAAAGVQGEENNEQKSAYNPETGEINWDCPCLGGMAYGPCGEEFKTAFSCFVYSEAEPKGINCVEKFSAMQNCFRQYPDYYAEQIKDEEEASAEASKIEDKSTTDASTATATVEVETENAVFEPVLEKYVEENPQLKETSEAAPVVTSDAGDKN</sequence>
<evidence type="ECO:0000313" key="14">
    <source>
        <dbReference type="EMBL" id="QGN13575.1"/>
    </source>
</evidence>
<evidence type="ECO:0000256" key="7">
    <source>
        <dbReference type="ARBA" id="ARBA00023010"/>
    </source>
</evidence>
<name>A0ABX6EN16_KLUMA</name>
<evidence type="ECO:0000256" key="6">
    <source>
        <dbReference type="ARBA" id="ARBA00023002"/>
    </source>
</evidence>
<evidence type="ECO:0000256" key="4">
    <source>
        <dbReference type="ARBA" id="ARBA00022448"/>
    </source>
</evidence>
<dbReference type="Proteomes" id="UP000422736">
    <property type="component" value="Chromosome 1"/>
</dbReference>
<dbReference type="InterPro" id="IPR010625">
    <property type="entry name" value="CHCH"/>
</dbReference>
<organism evidence="14 15">
    <name type="scientific">Kluyveromyces marxianus</name>
    <name type="common">Yeast</name>
    <name type="synonym">Candida kefyr</name>
    <dbReference type="NCBI Taxonomy" id="4911"/>
    <lineage>
        <taxon>Eukaryota</taxon>
        <taxon>Fungi</taxon>
        <taxon>Dikarya</taxon>
        <taxon>Ascomycota</taxon>
        <taxon>Saccharomycotina</taxon>
        <taxon>Saccharomycetes</taxon>
        <taxon>Saccharomycetales</taxon>
        <taxon>Saccharomycetaceae</taxon>
        <taxon>Kluyveromyces</taxon>
    </lineage>
</organism>
<dbReference type="SMART" id="SM01227">
    <property type="entry name" value="GCK"/>
    <property type="match status" value="1"/>
</dbReference>
<feature type="domain" description="GCK" evidence="13">
    <location>
        <begin position="260"/>
        <end position="332"/>
    </location>
</feature>
<keyword evidence="8" id="KW-0496">Mitochondrion</keyword>
<keyword evidence="7" id="KW-0811">Translocation</keyword>
<keyword evidence="9" id="KW-1015">Disulfide bond</keyword>
<protein>
    <recommendedName>
        <fullName evidence="3">Mitochondrial intermembrane space import and assembly protein 40</fullName>
    </recommendedName>
    <alternativeName>
        <fullName evidence="11">Mitochondrial import inner membrane translocase TIM40</fullName>
    </alternativeName>
</protein>
<dbReference type="PROSITE" id="PS51808">
    <property type="entry name" value="CHCH"/>
    <property type="match status" value="1"/>
</dbReference>
<dbReference type="InterPro" id="IPR012891">
    <property type="entry name" value="GCK_dom"/>
</dbReference>
<feature type="compositionally biased region" description="Low complexity" evidence="12">
    <location>
        <begin position="147"/>
        <end position="164"/>
    </location>
</feature>
<evidence type="ECO:0000256" key="2">
    <source>
        <dbReference type="ARBA" id="ARBA00004164"/>
    </source>
</evidence>
<dbReference type="InterPro" id="IPR039289">
    <property type="entry name" value="CHCHD4"/>
</dbReference>
<dbReference type="Gene3D" id="1.10.287.2900">
    <property type="match status" value="1"/>
</dbReference>
<dbReference type="Pfam" id="PF06747">
    <property type="entry name" value="CHCH"/>
    <property type="match status" value="1"/>
</dbReference>
<gene>
    <name evidence="14" type="primary">MIA40</name>
    <name evidence="14" type="ORF">FIM1_216</name>
</gene>
<feature type="compositionally biased region" description="Polar residues" evidence="12">
    <location>
        <begin position="135"/>
        <end position="146"/>
    </location>
</feature>
<feature type="compositionally biased region" description="Basic and acidic residues" evidence="12">
    <location>
        <begin position="197"/>
        <end position="211"/>
    </location>
</feature>
<keyword evidence="6" id="KW-0560">Oxidoreductase</keyword>
<feature type="compositionally biased region" description="Low complexity" evidence="12">
    <location>
        <begin position="227"/>
        <end position="242"/>
    </location>
</feature>
<keyword evidence="10" id="KW-0676">Redox-active center</keyword>
<accession>A0ABX6EN16</accession>
<evidence type="ECO:0000256" key="8">
    <source>
        <dbReference type="ARBA" id="ARBA00023128"/>
    </source>
</evidence>